<dbReference type="SUPFAM" id="SSF74653">
    <property type="entry name" value="TolA/TonB C-terminal domain"/>
    <property type="match status" value="1"/>
</dbReference>
<dbReference type="NCBIfam" id="TIGR01352">
    <property type="entry name" value="tonB_Cterm"/>
    <property type="match status" value="1"/>
</dbReference>
<keyword evidence="6 11" id="KW-0812">Transmembrane</keyword>
<evidence type="ECO:0000256" key="8">
    <source>
        <dbReference type="ARBA" id="ARBA00022989"/>
    </source>
</evidence>
<evidence type="ECO:0000259" key="12">
    <source>
        <dbReference type="PROSITE" id="PS52015"/>
    </source>
</evidence>
<keyword evidence="4" id="KW-1003">Cell membrane</keyword>
<evidence type="ECO:0000256" key="1">
    <source>
        <dbReference type="ARBA" id="ARBA00004383"/>
    </source>
</evidence>
<proteinExistence type="inferred from homology"/>
<comment type="subcellular location">
    <subcellularLocation>
        <location evidence="1">Cell inner membrane</location>
        <topology evidence="1">Single-pass membrane protein</topology>
        <orientation evidence="1">Periplasmic side</orientation>
    </subcellularLocation>
</comment>
<evidence type="ECO:0000256" key="11">
    <source>
        <dbReference type="SAM" id="Phobius"/>
    </source>
</evidence>
<accession>A0A6S6T6B9</accession>
<reference evidence="13" key="1">
    <citation type="submission" date="2020-01" db="EMBL/GenBank/DDBJ databases">
        <authorList>
            <person name="Meier V. D."/>
            <person name="Meier V D."/>
        </authorList>
    </citation>
    <scope>NUCLEOTIDE SEQUENCE</scope>
    <source>
        <strain evidence="13">HLG_WM_MAG_08</strain>
    </source>
</reference>
<evidence type="ECO:0000256" key="6">
    <source>
        <dbReference type="ARBA" id="ARBA00022692"/>
    </source>
</evidence>
<evidence type="ECO:0000256" key="7">
    <source>
        <dbReference type="ARBA" id="ARBA00022927"/>
    </source>
</evidence>
<dbReference type="GO" id="GO:0015031">
    <property type="term" value="P:protein transport"/>
    <property type="evidence" value="ECO:0007669"/>
    <property type="project" value="UniProtKB-KW"/>
</dbReference>
<evidence type="ECO:0000256" key="9">
    <source>
        <dbReference type="ARBA" id="ARBA00023136"/>
    </source>
</evidence>
<keyword evidence="3" id="KW-0813">Transport</keyword>
<evidence type="ECO:0000256" key="5">
    <source>
        <dbReference type="ARBA" id="ARBA00022519"/>
    </source>
</evidence>
<evidence type="ECO:0000313" key="13">
    <source>
        <dbReference type="EMBL" id="CAA6812137.1"/>
    </source>
</evidence>
<feature type="domain" description="TonB C-terminal" evidence="12">
    <location>
        <begin position="195"/>
        <end position="291"/>
    </location>
</feature>
<feature type="transmembrane region" description="Helical" evidence="11">
    <location>
        <begin position="20"/>
        <end position="38"/>
    </location>
</feature>
<dbReference type="GO" id="GO:0031992">
    <property type="term" value="F:energy transducer activity"/>
    <property type="evidence" value="ECO:0007669"/>
    <property type="project" value="TreeGrafter"/>
</dbReference>
<dbReference type="InterPro" id="IPR006260">
    <property type="entry name" value="TonB/TolA_C"/>
</dbReference>
<dbReference type="EMBL" id="CACVAV010000195">
    <property type="protein sequence ID" value="CAA6812137.1"/>
    <property type="molecule type" value="Genomic_DNA"/>
</dbReference>
<evidence type="ECO:0000256" key="10">
    <source>
        <dbReference type="SAM" id="MobiDB-lite"/>
    </source>
</evidence>
<dbReference type="GO" id="GO:0055085">
    <property type="term" value="P:transmembrane transport"/>
    <property type="evidence" value="ECO:0007669"/>
    <property type="project" value="InterPro"/>
</dbReference>
<protein>
    <submittedName>
        <fullName evidence="13">Energy transducer TonB</fullName>
    </submittedName>
</protein>
<sequence length="293" mass="32346">MHTLDMNEAYTSNHLPLAKTLPVALLLHAALILGVSFAPELLPKFNIPPVLDVTLVQTHSETAPDEAQFIAQANQQASGSSDQTNRPRSPLASMEPNAQDGESPLKSVEAMPENNPKLQPQLLTTKGETFKRIDKAPEQPDKDAVPVAETPSDQTQEIARLLAEVDEAEALYARRPRIHFIDSVSAKSSVEAAYIDSWVKKIERIGNINFPGEAIRRNMSGKLILNATLNHSGHVMDIQISVSSGFNILDQAAQRIVKLASPYPPLPQEIREKWDQLNITRTWIFHSGTLDTE</sequence>
<evidence type="ECO:0000256" key="4">
    <source>
        <dbReference type="ARBA" id="ARBA00022475"/>
    </source>
</evidence>
<dbReference type="GO" id="GO:0098797">
    <property type="term" value="C:plasma membrane protein complex"/>
    <property type="evidence" value="ECO:0007669"/>
    <property type="project" value="TreeGrafter"/>
</dbReference>
<keyword evidence="9 11" id="KW-0472">Membrane</keyword>
<dbReference type="PANTHER" id="PTHR33446:SF11">
    <property type="entry name" value="TONB3"/>
    <property type="match status" value="1"/>
</dbReference>
<gene>
    <name evidence="13" type="ORF">HELGO_WM38688</name>
</gene>
<comment type="similarity">
    <text evidence="2">Belongs to the TonB family.</text>
</comment>
<feature type="compositionally biased region" description="Polar residues" evidence="10">
    <location>
        <begin position="72"/>
        <end position="87"/>
    </location>
</feature>
<evidence type="ECO:0000256" key="2">
    <source>
        <dbReference type="ARBA" id="ARBA00006555"/>
    </source>
</evidence>
<dbReference type="Gene3D" id="3.30.1150.10">
    <property type="match status" value="1"/>
</dbReference>
<evidence type="ECO:0000256" key="3">
    <source>
        <dbReference type="ARBA" id="ARBA00022448"/>
    </source>
</evidence>
<feature type="region of interest" description="Disordered" evidence="10">
    <location>
        <begin position="72"/>
        <end position="120"/>
    </location>
</feature>
<dbReference type="InterPro" id="IPR037682">
    <property type="entry name" value="TonB_C"/>
</dbReference>
<dbReference type="InterPro" id="IPR051045">
    <property type="entry name" value="TonB-dependent_transducer"/>
</dbReference>
<dbReference type="Pfam" id="PF03544">
    <property type="entry name" value="TonB_C"/>
    <property type="match status" value="1"/>
</dbReference>
<organism evidence="13">
    <name type="scientific">uncultured Thiotrichaceae bacterium</name>
    <dbReference type="NCBI Taxonomy" id="298394"/>
    <lineage>
        <taxon>Bacteria</taxon>
        <taxon>Pseudomonadati</taxon>
        <taxon>Pseudomonadota</taxon>
        <taxon>Gammaproteobacteria</taxon>
        <taxon>Thiotrichales</taxon>
        <taxon>Thiotrichaceae</taxon>
        <taxon>environmental samples</taxon>
    </lineage>
</organism>
<keyword evidence="7" id="KW-0653">Protein transport</keyword>
<keyword evidence="8 11" id="KW-1133">Transmembrane helix</keyword>
<dbReference type="PANTHER" id="PTHR33446">
    <property type="entry name" value="PROTEIN TONB-RELATED"/>
    <property type="match status" value="1"/>
</dbReference>
<name>A0A6S6T6B9_9GAMM</name>
<dbReference type="AlphaFoldDB" id="A0A6S6T6B9"/>
<keyword evidence="5" id="KW-0997">Cell inner membrane</keyword>
<dbReference type="PROSITE" id="PS52015">
    <property type="entry name" value="TONB_CTD"/>
    <property type="match status" value="1"/>
</dbReference>